<dbReference type="InterPro" id="IPR037079">
    <property type="entry name" value="AF2212/PG0164-like_sf"/>
</dbReference>
<dbReference type="EMBL" id="JBHSDC010000022">
    <property type="protein sequence ID" value="MFC4232462.1"/>
    <property type="molecule type" value="Genomic_DNA"/>
</dbReference>
<dbReference type="RefSeq" id="WP_379014325.1">
    <property type="nucleotide sequence ID" value="NZ_JBHSDC010000022.1"/>
</dbReference>
<dbReference type="SUPFAM" id="SSF141694">
    <property type="entry name" value="AF2212/PG0164-like"/>
    <property type="match status" value="1"/>
</dbReference>
<sequence length="169" mass="19102">MLSFSAILKKFGEQGEKTGWTYLEVSKEQAHLLQPNTKKSFRVKGKLDSYAFEGVALVPIGEGNFIIAVNATMRQAIKKRKGDTVQVQLAFDEKGYQLNEDFMACLNDEPKALTYFNTLPKGHQNYFSKWIESAKTMETTTKRITMAVMALAKQMGYPEMIRANKVSSE</sequence>
<dbReference type="Pfam" id="PF08922">
    <property type="entry name" value="DUF1905"/>
    <property type="match status" value="1"/>
</dbReference>
<reference evidence="2" key="1">
    <citation type="journal article" date="2019" name="Int. J. Syst. Evol. Microbiol.">
        <title>The Global Catalogue of Microorganisms (GCM) 10K type strain sequencing project: providing services to taxonomists for standard genome sequencing and annotation.</title>
        <authorList>
            <consortium name="The Broad Institute Genomics Platform"/>
            <consortium name="The Broad Institute Genome Sequencing Center for Infectious Disease"/>
            <person name="Wu L."/>
            <person name="Ma J."/>
        </authorList>
    </citation>
    <scope>NUCLEOTIDE SEQUENCE [LARGE SCALE GENOMIC DNA]</scope>
    <source>
        <strain evidence="2">CECT 8010</strain>
    </source>
</reference>
<proteinExistence type="predicted"/>
<keyword evidence="2" id="KW-1185">Reference proteome</keyword>
<gene>
    <name evidence="1" type="ORF">ACFOW1_11200</name>
</gene>
<organism evidence="1 2">
    <name type="scientific">Parasediminibacterium paludis</name>
    <dbReference type="NCBI Taxonomy" id="908966"/>
    <lineage>
        <taxon>Bacteria</taxon>
        <taxon>Pseudomonadati</taxon>
        <taxon>Bacteroidota</taxon>
        <taxon>Chitinophagia</taxon>
        <taxon>Chitinophagales</taxon>
        <taxon>Chitinophagaceae</taxon>
        <taxon>Parasediminibacterium</taxon>
    </lineage>
</organism>
<dbReference type="Pfam" id="PF13376">
    <property type="entry name" value="OmdA"/>
    <property type="match status" value="1"/>
</dbReference>
<accession>A0ABV8PZR5</accession>
<name>A0ABV8PZR5_9BACT</name>
<protein>
    <submittedName>
        <fullName evidence="1">YdeI/OmpD-associated family protein</fullName>
    </submittedName>
</protein>
<dbReference type="Proteomes" id="UP001595906">
    <property type="component" value="Unassembled WGS sequence"/>
</dbReference>
<dbReference type="Gene3D" id="2.40.30.100">
    <property type="entry name" value="AF2212/PG0164-like"/>
    <property type="match status" value="1"/>
</dbReference>
<evidence type="ECO:0000313" key="2">
    <source>
        <dbReference type="Proteomes" id="UP001595906"/>
    </source>
</evidence>
<comment type="caution">
    <text evidence="1">The sequence shown here is derived from an EMBL/GenBank/DDBJ whole genome shotgun (WGS) entry which is preliminary data.</text>
</comment>
<dbReference type="InterPro" id="IPR015018">
    <property type="entry name" value="DUF1905"/>
</dbReference>
<evidence type="ECO:0000313" key="1">
    <source>
        <dbReference type="EMBL" id="MFC4232462.1"/>
    </source>
</evidence>